<accession>A0A533QFH7</accession>
<protein>
    <submittedName>
        <fullName evidence="1">Neuraminidase (Sialidase)</fullName>
    </submittedName>
</protein>
<dbReference type="EMBL" id="SULG01000004">
    <property type="protein sequence ID" value="TLD43379.1"/>
    <property type="molecule type" value="Genomic_DNA"/>
</dbReference>
<sequence>MLRREKVISVIGIISIVGLFGSMSAGAQPGHNAALARLERLSDRGKFLKQRLGKKVNHLSTGGKMIVNFGEQWGSIKPILERAVERGGFLKEGGMDTNVEKSLAPLAPFTGNNPFAKSDFFSRFAGSTQSETSVGWWGNNAVCGFNDTGSFAATFLPFFDPTLPPSPSPSGSFSFVGWSRSSKAGAAFTDKGILVADPIPDDIDARDLLGDPVVRATSSSTFYYASIAQDIVADEVVGDGISVSKSTNGGFSWGGSVMASVVNDGFADFLDKPWMAVKPGSPDSIYVTYTKFDFGVTSDITRIELVKSADGGVTWSKPVKIVEGSERILVTNSQIAVGPTGEIYVAWEEFDESEERSIKIRKSIDDGKTFSAKVEVSSVIPVGDSFLLQGGFRANFDLQGLAVDTSGTATNGNVYIVWHDGRNLAQSDFFAFDGQYHFADILFSKSTDGGSTWSAPVRINNDPITRKADQFMPAIAVDKTGKIGILYYDRKYNLRNFLIDVTLATSKNAGATWTNSKVTKKSFAPIPGVNDFFVDEDYMGDYIAIAQDASKANNGFIGAWGDNSLGDANIGIAKIK</sequence>
<organism evidence="1 2">
    <name type="scientific">Candidatus Jettenia ecosi</name>
    <dbReference type="NCBI Taxonomy" id="2494326"/>
    <lineage>
        <taxon>Bacteria</taxon>
        <taxon>Pseudomonadati</taxon>
        <taxon>Planctomycetota</taxon>
        <taxon>Candidatus Brocadiia</taxon>
        <taxon>Candidatus Brocadiales</taxon>
        <taxon>Candidatus Brocadiaceae</taxon>
        <taxon>Candidatus Jettenia</taxon>
    </lineage>
</organism>
<dbReference type="SUPFAM" id="SSF50939">
    <property type="entry name" value="Sialidases"/>
    <property type="match status" value="1"/>
</dbReference>
<reference evidence="1 2" key="1">
    <citation type="submission" date="2019-04" db="EMBL/GenBank/DDBJ databases">
        <title>Genome of a novel bacterium Candidatus Jettenia ecosi reconstructed from metagenome of an anammox bioreactor.</title>
        <authorList>
            <person name="Mardanov A.V."/>
            <person name="Beletsky A.V."/>
            <person name="Ravin N.V."/>
            <person name="Botchkova E.A."/>
            <person name="Litti Y.V."/>
            <person name="Nozhevnikova A.N."/>
        </authorList>
    </citation>
    <scope>NUCLEOTIDE SEQUENCE [LARGE SCALE GENOMIC DNA]</scope>
    <source>
        <strain evidence="1">J2</strain>
    </source>
</reference>
<evidence type="ECO:0000313" key="1">
    <source>
        <dbReference type="EMBL" id="TLD43379.1"/>
    </source>
</evidence>
<evidence type="ECO:0000313" key="2">
    <source>
        <dbReference type="Proteomes" id="UP000319783"/>
    </source>
</evidence>
<name>A0A533QFH7_9BACT</name>
<gene>
    <name evidence="1" type="ORF">JETT_0384</name>
</gene>
<dbReference type="Gene3D" id="2.120.10.10">
    <property type="match status" value="2"/>
</dbReference>
<dbReference type="Proteomes" id="UP000319783">
    <property type="component" value="Unassembled WGS sequence"/>
</dbReference>
<dbReference type="CDD" id="cd15482">
    <property type="entry name" value="Sialidase_non-viral"/>
    <property type="match status" value="1"/>
</dbReference>
<dbReference type="InterPro" id="IPR036278">
    <property type="entry name" value="Sialidase_sf"/>
</dbReference>
<dbReference type="AlphaFoldDB" id="A0A533QFH7"/>
<comment type="caution">
    <text evidence="1">The sequence shown here is derived from an EMBL/GenBank/DDBJ whole genome shotgun (WGS) entry which is preliminary data.</text>
</comment>
<proteinExistence type="predicted"/>